<accession>A0A5B0P457</accession>
<evidence type="ECO:0000313" key="1">
    <source>
        <dbReference type="EMBL" id="KAA1095913.1"/>
    </source>
</evidence>
<dbReference type="EMBL" id="VDEP01000371">
    <property type="protein sequence ID" value="KAA1095913.1"/>
    <property type="molecule type" value="Genomic_DNA"/>
</dbReference>
<organism evidence="1 2">
    <name type="scientific">Puccinia graminis f. sp. tritici</name>
    <dbReference type="NCBI Taxonomy" id="56615"/>
    <lineage>
        <taxon>Eukaryota</taxon>
        <taxon>Fungi</taxon>
        <taxon>Dikarya</taxon>
        <taxon>Basidiomycota</taxon>
        <taxon>Pucciniomycotina</taxon>
        <taxon>Pucciniomycetes</taxon>
        <taxon>Pucciniales</taxon>
        <taxon>Pucciniaceae</taxon>
        <taxon>Puccinia</taxon>
    </lineage>
</organism>
<proteinExistence type="predicted"/>
<dbReference type="AlphaFoldDB" id="A0A5B0P457"/>
<comment type="caution">
    <text evidence="1">The sequence shown here is derived from an EMBL/GenBank/DDBJ whole genome shotgun (WGS) entry which is preliminary data.</text>
</comment>
<sequence>MGTLHPDIRLLFPGKVASASPGGYPPALAGIRADILGYRPLNSRRGTSSPAGKVAFQPARHVPFQLARYMYLAGWKETLPIDEVHVPRQLEGNSWRGTCTSPAGRETFQPARYMNLVNWKGFLPVDEGVSFQPSRYMYLDGWKETLPVGELLYWRHLCLGGSPLSSSFPTRVSRPSWCSSQQYMPRRLEGNPSSRRGTCLADWKDLAGCKETLPAGHWSWVSQGIPGYPPGFGGERTSAPESASPGGYPLALADIRQRIADIRNGLSPPISKTNTIV</sequence>
<reference evidence="1 2" key="1">
    <citation type="submission" date="2019-05" db="EMBL/GenBank/DDBJ databases">
        <title>Emergence of the Ug99 lineage of the wheat stem rust pathogen through somatic hybridization.</title>
        <authorList>
            <person name="Li F."/>
            <person name="Upadhyaya N.M."/>
            <person name="Sperschneider J."/>
            <person name="Matny O."/>
            <person name="Nguyen-Phuc H."/>
            <person name="Mago R."/>
            <person name="Raley C."/>
            <person name="Miller M.E."/>
            <person name="Silverstein K.A.T."/>
            <person name="Henningsen E."/>
            <person name="Hirsch C.D."/>
            <person name="Visser B."/>
            <person name="Pretorius Z.A."/>
            <person name="Steffenson B.J."/>
            <person name="Schwessinger B."/>
            <person name="Dodds P.N."/>
            <person name="Figueroa M."/>
        </authorList>
    </citation>
    <scope>NUCLEOTIDE SEQUENCE [LARGE SCALE GENOMIC DNA]</scope>
    <source>
        <strain evidence="1 2">Ug99</strain>
    </source>
</reference>
<name>A0A5B0P457_PUCGR</name>
<dbReference type="Proteomes" id="UP000325313">
    <property type="component" value="Unassembled WGS sequence"/>
</dbReference>
<evidence type="ECO:0000313" key="2">
    <source>
        <dbReference type="Proteomes" id="UP000325313"/>
    </source>
</evidence>
<protein>
    <submittedName>
        <fullName evidence="1">Uncharacterized protein</fullName>
    </submittedName>
</protein>
<gene>
    <name evidence="1" type="ORF">PGTUg99_035410</name>
</gene>